<comment type="caution">
    <text evidence="1">The sequence shown here is derived from an EMBL/GenBank/DDBJ whole genome shotgun (WGS) entry which is preliminary data.</text>
</comment>
<name>A0ABS1CJ47_9GAMM</name>
<organism evidence="1 2">
    <name type="scientific">Thiohalocapsa halophila</name>
    <dbReference type="NCBI Taxonomy" id="69359"/>
    <lineage>
        <taxon>Bacteria</taxon>
        <taxon>Pseudomonadati</taxon>
        <taxon>Pseudomonadota</taxon>
        <taxon>Gammaproteobacteria</taxon>
        <taxon>Chromatiales</taxon>
        <taxon>Chromatiaceae</taxon>
        <taxon>Thiohalocapsa</taxon>
    </lineage>
</organism>
<proteinExistence type="predicted"/>
<gene>
    <name evidence="1" type="ORF">CKO31_14575</name>
</gene>
<accession>A0ABS1CJ47</accession>
<dbReference type="EMBL" id="NRRV01000035">
    <property type="protein sequence ID" value="MBK1631938.1"/>
    <property type="molecule type" value="Genomic_DNA"/>
</dbReference>
<dbReference type="Proteomes" id="UP000748752">
    <property type="component" value="Unassembled WGS sequence"/>
</dbReference>
<protein>
    <recommendedName>
        <fullName evidence="3">Dehydrogenase</fullName>
    </recommendedName>
</protein>
<keyword evidence="2" id="KW-1185">Reference proteome</keyword>
<evidence type="ECO:0000313" key="2">
    <source>
        <dbReference type="Proteomes" id="UP000748752"/>
    </source>
</evidence>
<evidence type="ECO:0000313" key="1">
    <source>
        <dbReference type="EMBL" id="MBK1631938.1"/>
    </source>
</evidence>
<evidence type="ECO:0008006" key="3">
    <source>
        <dbReference type="Google" id="ProtNLM"/>
    </source>
</evidence>
<sequence length="447" mass="48340">MTLPHADPFAAMLPAAAWRMPVAWSRLQVPGPPAAFALSGAELTAATPLARFHRRLITLLDCAADGGDRLALVDKAMPHAHFDLMLSEASDRDKPSPCDVAPSTGRALWRTGLELVRFVSDPQVMGAHHLADGALHLALNCDPDTRDRESVQAAKQFHLHLLYWNAAELAQLAGPAETPSQYGSRSRRQLLDPVGFVGARLVTALLRRLDLGLADAEVLDRDDAAVAAGRRPPGALLRLPGWSVLAEPAFEDLIRRLHQRLTDTASLLRAAFTGTGDAPAPWQRHPLRSRAAIEAALTRLDLPDDLVTELGGLADALRDLPSPVLARLRRGPPALRKHLLTLNPPSYALNLFAPGRNRPDTPVAAAESVYMSVQPKLFSGTGGAGLLALDGLPSVRVCRGAGHFSEAQWRRRAALQRAFALHNAERLQGLIGCGPVRRFLDCERGWV</sequence>
<reference evidence="1 2" key="1">
    <citation type="journal article" date="2020" name="Microorganisms">
        <title>Osmotic Adaptation and Compatible Solute Biosynthesis of Phototrophic Bacteria as Revealed from Genome Analyses.</title>
        <authorList>
            <person name="Imhoff J.F."/>
            <person name="Rahn T."/>
            <person name="Kunzel S."/>
            <person name="Keller A."/>
            <person name="Neulinger S.C."/>
        </authorList>
    </citation>
    <scope>NUCLEOTIDE SEQUENCE [LARGE SCALE GENOMIC DNA]</scope>
    <source>
        <strain evidence="1 2">DSM 6210</strain>
    </source>
</reference>
<dbReference type="RefSeq" id="WP_200238947.1">
    <property type="nucleotide sequence ID" value="NZ_NRRV01000035.1"/>
</dbReference>